<feature type="transmembrane region" description="Helical" evidence="1">
    <location>
        <begin position="37"/>
        <end position="55"/>
    </location>
</feature>
<sequence>MPCTLLHKPQSLYTLCLCFTLCLVGMLSLRLKLRDYLIFYPYSLIFALGSLEILAKQKR</sequence>
<keyword evidence="1" id="KW-1133">Transmembrane helix</keyword>
<keyword evidence="1" id="KW-0472">Membrane</keyword>
<proteinExistence type="predicted"/>
<organism evidence="2 3">
    <name type="scientific">Helicobacter muridarum</name>
    <dbReference type="NCBI Taxonomy" id="216"/>
    <lineage>
        <taxon>Bacteria</taxon>
        <taxon>Pseudomonadati</taxon>
        <taxon>Campylobacterota</taxon>
        <taxon>Epsilonproteobacteria</taxon>
        <taxon>Campylobacterales</taxon>
        <taxon>Helicobacteraceae</taxon>
        <taxon>Helicobacter</taxon>
    </lineage>
</organism>
<name>A0A4U8TIQ4_9HELI</name>
<dbReference type="EMBL" id="JRPD02000013">
    <property type="protein sequence ID" value="TLD99925.1"/>
    <property type="molecule type" value="Genomic_DNA"/>
</dbReference>
<accession>A0A4U8TIQ4</accession>
<dbReference type="RefSeq" id="WP_147277592.1">
    <property type="nucleotide sequence ID" value="NZ_UGJE01000002.1"/>
</dbReference>
<comment type="caution">
    <text evidence="2">The sequence shown here is derived from an EMBL/GenBank/DDBJ whole genome shotgun (WGS) entry which is preliminary data.</text>
</comment>
<gene>
    <name evidence="2" type="ORF">LS73_006360</name>
</gene>
<evidence type="ECO:0000313" key="2">
    <source>
        <dbReference type="EMBL" id="TLD99925.1"/>
    </source>
</evidence>
<feature type="transmembrane region" description="Helical" evidence="1">
    <location>
        <begin position="12"/>
        <end position="31"/>
    </location>
</feature>
<protein>
    <submittedName>
        <fullName evidence="2">Uncharacterized protein</fullName>
    </submittedName>
</protein>
<reference evidence="2 3" key="1">
    <citation type="journal article" date="2014" name="Genome Announc.">
        <title>Draft genome sequences of eight enterohepatic helicobacter species isolated from both laboratory and wild rodents.</title>
        <authorList>
            <person name="Sheh A."/>
            <person name="Shen Z."/>
            <person name="Fox J.G."/>
        </authorList>
    </citation>
    <scope>NUCLEOTIDE SEQUENCE [LARGE SCALE GENOMIC DNA]</scope>
    <source>
        <strain evidence="2 3">ST1</strain>
    </source>
</reference>
<dbReference type="Proteomes" id="UP000029922">
    <property type="component" value="Unassembled WGS sequence"/>
</dbReference>
<keyword evidence="1" id="KW-0812">Transmembrane</keyword>
<evidence type="ECO:0000313" key="3">
    <source>
        <dbReference type="Proteomes" id="UP000029922"/>
    </source>
</evidence>
<dbReference type="AlphaFoldDB" id="A0A4U8TIQ4"/>
<evidence type="ECO:0000256" key="1">
    <source>
        <dbReference type="SAM" id="Phobius"/>
    </source>
</evidence>